<reference evidence="1 2" key="1">
    <citation type="submission" date="2019-02" db="EMBL/GenBank/DDBJ databases">
        <title>Pedobacter sp. RP-1-14 sp. nov., isolated from Arctic soil.</title>
        <authorList>
            <person name="Dahal R.H."/>
        </authorList>
    </citation>
    <scope>NUCLEOTIDE SEQUENCE [LARGE SCALE GENOMIC DNA]</scope>
    <source>
        <strain evidence="1 2">RP-1-14</strain>
    </source>
</reference>
<comment type="caution">
    <text evidence="1">The sequence shown here is derived from an EMBL/GenBank/DDBJ whole genome shotgun (WGS) entry which is preliminary data.</text>
</comment>
<name>A0A4R0NEW8_9SPHI</name>
<dbReference type="AlphaFoldDB" id="A0A4R0NEW8"/>
<accession>A0A4R0NEW8</accession>
<gene>
    <name evidence="1" type="ORF">EZ437_17380</name>
</gene>
<proteinExistence type="predicted"/>
<dbReference type="Proteomes" id="UP000293347">
    <property type="component" value="Unassembled WGS sequence"/>
</dbReference>
<organism evidence="1 2">
    <name type="scientific">Pedobacter psychroterrae</name>
    <dbReference type="NCBI Taxonomy" id="2530453"/>
    <lineage>
        <taxon>Bacteria</taxon>
        <taxon>Pseudomonadati</taxon>
        <taxon>Bacteroidota</taxon>
        <taxon>Sphingobacteriia</taxon>
        <taxon>Sphingobacteriales</taxon>
        <taxon>Sphingobacteriaceae</taxon>
        <taxon>Pedobacter</taxon>
    </lineage>
</organism>
<dbReference type="OrthoDB" id="771549at2"/>
<dbReference type="RefSeq" id="WP_131597346.1">
    <property type="nucleotide sequence ID" value="NZ_SJSL01000006.1"/>
</dbReference>
<keyword evidence="2" id="KW-1185">Reference proteome</keyword>
<evidence type="ECO:0000313" key="1">
    <source>
        <dbReference type="EMBL" id="TCC98915.1"/>
    </source>
</evidence>
<dbReference type="EMBL" id="SJSL01000006">
    <property type="protein sequence ID" value="TCC98915.1"/>
    <property type="molecule type" value="Genomic_DNA"/>
</dbReference>
<sequence>MQIATVNYKIRLADGTTQIVKIIATTFKKLKVWKLDFSNGKEIILYKVGSEWMQRTEDYLEQRYVASIGAFIDSLELSNGNQMAQAN</sequence>
<protein>
    <submittedName>
        <fullName evidence="1">Uncharacterized protein</fullName>
    </submittedName>
</protein>
<evidence type="ECO:0000313" key="2">
    <source>
        <dbReference type="Proteomes" id="UP000293347"/>
    </source>
</evidence>